<dbReference type="AlphaFoldDB" id="A0A1W1CEP1"/>
<gene>
    <name evidence="1" type="ORF">MNB_SV-6-1504</name>
</gene>
<organism evidence="1">
    <name type="scientific">hydrothermal vent metagenome</name>
    <dbReference type="NCBI Taxonomy" id="652676"/>
    <lineage>
        <taxon>unclassified sequences</taxon>
        <taxon>metagenomes</taxon>
        <taxon>ecological metagenomes</taxon>
    </lineage>
</organism>
<accession>A0A1W1CEP1</accession>
<name>A0A1W1CEP1_9ZZZZ</name>
<dbReference type="EMBL" id="FPHC01000070">
    <property type="protein sequence ID" value="SFV64246.1"/>
    <property type="molecule type" value="Genomic_DNA"/>
</dbReference>
<sequence length="98" mass="11999">MDDLDDIQNWFREKECSIKIKIPDSILLLGYFLHKKGYSFDDFINMKKSFFYVYKNSSAKQIINNHLKYKFTKYKFMLENIKIMESQAYRNKFLEENI</sequence>
<protein>
    <submittedName>
        <fullName evidence="1">Uncharacterized protein</fullName>
    </submittedName>
</protein>
<proteinExistence type="predicted"/>
<evidence type="ECO:0000313" key="1">
    <source>
        <dbReference type="EMBL" id="SFV64246.1"/>
    </source>
</evidence>
<reference evidence="1" key="1">
    <citation type="submission" date="2016-10" db="EMBL/GenBank/DDBJ databases">
        <authorList>
            <person name="de Groot N.N."/>
        </authorList>
    </citation>
    <scope>NUCLEOTIDE SEQUENCE</scope>
</reference>